<proteinExistence type="inferred from homology"/>
<evidence type="ECO:0000256" key="1">
    <source>
        <dbReference type="ARBA" id="ARBA00001974"/>
    </source>
</evidence>
<gene>
    <name evidence="7" type="ORF">LECACI_7A003635</name>
</gene>
<dbReference type="GO" id="GO:0008115">
    <property type="term" value="F:sarcosine oxidase activity"/>
    <property type="evidence" value="ECO:0007669"/>
    <property type="project" value="TreeGrafter"/>
</dbReference>
<dbReference type="EMBL" id="CAVMBE010000018">
    <property type="protein sequence ID" value="CAK3973549.1"/>
    <property type="molecule type" value="Genomic_DNA"/>
</dbReference>
<dbReference type="SUPFAM" id="SSF51905">
    <property type="entry name" value="FAD/NAD(P)-binding domain"/>
    <property type="match status" value="1"/>
</dbReference>
<comment type="cofactor">
    <cofactor evidence="1">
        <name>FAD</name>
        <dbReference type="ChEBI" id="CHEBI:57692"/>
    </cofactor>
</comment>
<dbReference type="Gene3D" id="3.50.50.60">
    <property type="entry name" value="FAD/NAD(P)-binding domain"/>
    <property type="match status" value="1"/>
</dbReference>
<keyword evidence="3" id="KW-0285">Flavoprotein</keyword>
<dbReference type="InterPro" id="IPR045170">
    <property type="entry name" value="MTOX"/>
</dbReference>
<evidence type="ECO:0000256" key="4">
    <source>
        <dbReference type="ARBA" id="ARBA00022827"/>
    </source>
</evidence>
<evidence type="ECO:0000256" key="3">
    <source>
        <dbReference type="ARBA" id="ARBA00022630"/>
    </source>
</evidence>
<evidence type="ECO:0000259" key="6">
    <source>
        <dbReference type="Pfam" id="PF01266"/>
    </source>
</evidence>
<organism evidence="7 8">
    <name type="scientific">Lecanosticta acicola</name>
    <dbReference type="NCBI Taxonomy" id="111012"/>
    <lineage>
        <taxon>Eukaryota</taxon>
        <taxon>Fungi</taxon>
        <taxon>Dikarya</taxon>
        <taxon>Ascomycota</taxon>
        <taxon>Pezizomycotina</taxon>
        <taxon>Dothideomycetes</taxon>
        <taxon>Dothideomycetidae</taxon>
        <taxon>Mycosphaerellales</taxon>
        <taxon>Mycosphaerellaceae</taxon>
        <taxon>Lecanosticta</taxon>
    </lineage>
</organism>
<evidence type="ECO:0000256" key="2">
    <source>
        <dbReference type="ARBA" id="ARBA00010989"/>
    </source>
</evidence>
<feature type="domain" description="FAD dependent oxidoreductase" evidence="6">
    <location>
        <begin position="11"/>
        <end position="376"/>
    </location>
</feature>
<name>A0AAI9E9Q5_9PEZI</name>
<dbReference type="InterPro" id="IPR006076">
    <property type="entry name" value="FAD-dep_OxRdtase"/>
</dbReference>
<dbReference type="Pfam" id="PF01266">
    <property type="entry name" value="DAO"/>
    <property type="match status" value="1"/>
</dbReference>
<evidence type="ECO:0000313" key="7">
    <source>
        <dbReference type="EMBL" id="CAK3973549.1"/>
    </source>
</evidence>
<dbReference type="Proteomes" id="UP001296104">
    <property type="component" value="Unassembled WGS sequence"/>
</dbReference>
<comment type="similarity">
    <text evidence="2">Belongs to the MSOX/MTOX family.</text>
</comment>
<evidence type="ECO:0000313" key="8">
    <source>
        <dbReference type="Proteomes" id="UP001296104"/>
    </source>
</evidence>
<comment type="caution">
    <text evidence="7">The sequence shown here is derived from an EMBL/GenBank/DDBJ whole genome shotgun (WGS) entry which is preliminary data.</text>
</comment>
<accession>A0AAI9E9Q5</accession>
<dbReference type="Gene3D" id="3.30.9.10">
    <property type="entry name" value="D-Amino Acid Oxidase, subunit A, domain 2"/>
    <property type="match status" value="1"/>
</dbReference>
<dbReference type="GO" id="GO:0050660">
    <property type="term" value="F:flavin adenine dinucleotide binding"/>
    <property type="evidence" value="ECO:0007669"/>
    <property type="project" value="InterPro"/>
</dbReference>
<reference evidence="7" key="1">
    <citation type="submission" date="2023-11" db="EMBL/GenBank/DDBJ databases">
        <authorList>
            <person name="Alioto T."/>
            <person name="Alioto T."/>
            <person name="Gomez Garrido J."/>
        </authorList>
    </citation>
    <scope>NUCLEOTIDE SEQUENCE</scope>
</reference>
<protein>
    <submittedName>
        <fullName evidence="7">Fructosyl amino acid oxidase</fullName>
    </submittedName>
</protein>
<keyword evidence="4" id="KW-0274">FAD</keyword>
<dbReference type="PANTHER" id="PTHR10961">
    <property type="entry name" value="PEROXISOMAL SARCOSINE OXIDASE"/>
    <property type="match status" value="1"/>
</dbReference>
<evidence type="ECO:0000256" key="5">
    <source>
        <dbReference type="ARBA" id="ARBA00023002"/>
    </source>
</evidence>
<keyword evidence="5" id="KW-0560">Oxidoreductase</keyword>
<sequence>MSPPSPRDRSILIVGGGTFGTSTAYHLAQQGYTNVTVLDRWSQPSKEAAGNDINKIIRADYPEPLYANLATESIQQWRDPNGLFAGLYHRSGWLLAAGEKGLPFIEGSIRTAGERGFEKAQLLTSHEVRTRYPAYNGPMSGWKTYWNSSAGWANARSALARMADAAQARRVKYVTGTAGHVVRFLFDESGRCIGVKCVDGTQHFADENILAAGAAAASILDMKGQLVAKGHTVGHIQLEPHEVQKYAAMPVVDHLEGGILFPPQEDGIIKIGAVNFVTNYSASHPDTSLPRYRSDHPADTIPIPIERQLRNWMRELAPELAERPWVETRICWDADMPDYHFLISAHPEHPGLKLAVGGSAHGFKFLPVIGKYVVQMIEGTLDEESARKWKWRPGAKMAEGEIDPHPTPLLDLEDVPGWQETTRAKL</sequence>
<dbReference type="InterPro" id="IPR036188">
    <property type="entry name" value="FAD/NAD-bd_sf"/>
</dbReference>
<keyword evidence="8" id="KW-1185">Reference proteome</keyword>
<dbReference type="PANTHER" id="PTHR10961:SF26">
    <property type="entry name" value="L-SACCHAROPINE OXIDASE"/>
    <property type="match status" value="1"/>
</dbReference>
<dbReference type="GO" id="GO:0051698">
    <property type="term" value="F:saccharopine oxidase activity"/>
    <property type="evidence" value="ECO:0007669"/>
    <property type="project" value="TreeGrafter"/>
</dbReference>
<dbReference type="AlphaFoldDB" id="A0AAI9E9Q5"/>